<proteinExistence type="predicted"/>
<evidence type="ECO:0000313" key="2">
    <source>
        <dbReference type="Proteomes" id="UP000008367"/>
    </source>
</evidence>
<sequence length="29" mass="3497">MLTNWYFCFFNETKDIGIEIESSILIVNR</sequence>
<reference evidence="1 2" key="1">
    <citation type="submission" date="2012-10" db="EMBL/GenBank/DDBJ databases">
        <title>Genome sequence of Vibrio Cholerae HENC-02.</title>
        <authorList>
            <person name="Eppinger M."/>
            <person name="Hasan N.A."/>
            <person name="Sengamalay N."/>
            <person name="Hine E."/>
            <person name="Su Q."/>
            <person name="Daugherty S.C."/>
            <person name="Young S."/>
            <person name="Sadzewicz L."/>
            <person name="Tallon L."/>
            <person name="Cebula T.A."/>
            <person name="Ravel J."/>
            <person name="Colwell R.R."/>
        </authorList>
    </citation>
    <scope>NUCLEOTIDE SEQUENCE [LARGE SCALE GENOMIC DNA]</scope>
    <source>
        <strain evidence="1 2">HENC-02</strain>
    </source>
</reference>
<evidence type="ECO:0000313" key="1">
    <source>
        <dbReference type="EMBL" id="EKM30708.1"/>
    </source>
</evidence>
<feature type="non-terminal residue" evidence="1">
    <location>
        <position position="29"/>
    </location>
</feature>
<dbReference type="AlphaFoldDB" id="A0A454CWD2"/>
<dbReference type="EMBL" id="AJSR01001522">
    <property type="protein sequence ID" value="EKM30708.1"/>
    <property type="molecule type" value="Genomic_DNA"/>
</dbReference>
<gene>
    <name evidence="1" type="ORF">VCHENC02_3581A</name>
</gene>
<dbReference type="Proteomes" id="UP000008367">
    <property type="component" value="Unassembled WGS sequence"/>
</dbReference>
<protein>
    <submittedName>
        <fullName evidence="1">Uncharacterized protein</fullName>
    </submittedName>
</protein>
<accession>A0A454CWD2</accession>
<comment type="caution">
    <text evidence="1">The sequence shown here is derived from an EMBL/GenBank/DDBJ whole genome shotgun (WGS) entry which is preliminary data.</text>
</comment>
<name>A0A454CWD2_VIBHA</name>
<organism evidence="1 2">
    <name type="scientific">Vibrio harveyi</name>
    <name type="common">Beneckea harveyi</name>
    <dbReference type="NCBI Taxonomy" id="669"/>
    <lineage>
        <taxon>Bacteria</taxon>
        <taxon>Pseudomonadati</taxon>
        <taxon>Pseudomonadota</taxon>
        <taxon>Gammaproteobacteria</taxon>
        <taxon>Vibrionales</taxon>
        <taxon>Vibrionaceae</taxon>
        <taxon>Vibrio</taxon>
    </lineage>
</organism>